<keyword evidence="3" id="KW-1185">Reference proteome</keyword>
<evidence type="ECO:0000313" key="3">
    <source>
        <dbReference type="Proteomes" id="UP000638648"/>
    </source>
</evidence>
<dbReference type="CDD" id="cd14728">
    <property type="entry name" value="Ere-like"/>
    <property type="match status" value="1"/>
</dbReference>
<protein>
    <submittedName>
        <fullName evidence="2">Erythromycin esterase-like protein/uncharacterized membrane protein</fullName>
    </submittedName>
</protein>
<accession>A0A927MQX7</accession>
<dbReference type="Gene3D" id="3.30.1870.10">
    <property type="entry name" value="EreA-like, domain 2"/>
    <property type="match status" value="1"/>
</dbReference>
<keyword evidence="1" id="KW-1133">Transmembrane helix</keyword>
<evidence type="ECO:0000313" key="2">
    <source>
        <dbReference type="EMBL" id="MBE1604454.1"/>
    </source>
</evidence>
<feature type="transmembrane region" description="Helical" evidence="1">
    <location>
        <begin position="137"/>
        <end position="154"/>
    </location>
</feature>
<dbReference type="EMBL" id="JADBEM010000001">
    <property type="protein sequence ID" value="MBE1604454.1"/>
    <property type="molecule type" value="Genomic_DNA"/>
</dbReference>
<name>A0A927MQX7_9ACTN</name>
<dbReference type="Pfam" id="PF05139">
    <property type="entry name" value="Erythro_esteras"/>
    <property type="match status" value="1"/>
</dbReference>
<dbReference type="Gene3D" id="3.40.1660.10">
    <property type="entry name" value="EreA-like (biosynthetic domain)"/>
    <property type="match status" value="1"/>
</dbReference>
<dbReference type="PANTHER" id="PTHR31299">
    <property type="entry name" value="ESTERASE, PUTATIVE (AFU_ORTHOLOGUE AFUA_1G05850)-RELATED"/>
    <property type="match status" value="1"/>
</dbReference>
<dbReference type="SUPFAM" id="SSF159501">
    <property type="entry name" value="EreA/ChaN-like"/>
    <property type="match status" value="1"/>
</dbReference>
<evidence type="ECO:0000256" key="1">
    <source>
        <dbReference type="SAM" id="Phobius"/>
    </source>
</evidence>
<dbReference type="InterPro" id="IPR013901">
    <property type="entry name" value="Anthrone_oxy"/>
</dbReference>
<organism evidence="2 3">
    <name type="scientific">Actinopolymorpha pittospori</name>
    <dbReference type="NCBI Taxonomy" id="648752"/>
    <lineage>
        <taxon>Bacteria</taxon>
        <taxon>Bacillati</taxon>
        <taxon>Actinomycetota</taxon>
        <taxon>Actinomycetes</taxon>
        <taxon>Propionibacteriales</taxon>
        <taxon>Actinopolymorphaceae</taxon>
        <taxon>Actinopolymorpha</taxon>
    </lineage>
</organism>
<dbReference type="RefSeq" id="WP_192748987.1">
    <property type="nucleotide sequence ID" value="NZ_BAABJL010000169.1"/>
</dbReference>
<keyword evidence="1" id="KW-0472">Membrane</keyword>
<dbReference type="Gene3D" id="1.20.1440.30">
    <property type="entry name" value="Biosynthetic Protein domain"/>
    <property type="match status" value="1"/>
</dbReference>
<reference evidence="2" key="1">
    <citation type="submission" date="2020-10" db="EMBL/GenBank/DDBJ databases">
        <title>Sequencing the genomes of 1000 actinobacteria strains.</title>
        <authorList>
            <person name="Klenk H.-P."/>
        </authorList>
    </citation>
    <scope>NUCLEOTIDE SEQUENCE</scope>
    <source>
        <strain evidence="2">DSM 45354</strain>
    </source>
</reference>
<dbReference type="AlphaFoldDB" id="A0A927MQX7"/>
<sequence length="622" mass="68083">MAKAVPHTLVHATRTLALLSSGLLAGAFAYGAVNVAPTFEAVPLDVRLTFHSALMRMNGPVMQSAMAVAFLTTLALTIQLRGPLRLLAGCAGAMTVATFLVTRFGNVPIHPQIEAWAVGTPAADHAEILARWGTFNLIRTGTALAAFVLLLVLVDRTIRRPAPAVVPHPDPPIPMETTMRSDVPRRSLLLTALAGAGVAVLAKPAFAAAPARNRLVQALTRAADGLSSTEPSGDLADLRPFGRLVGHAPVVGVGEASHGAHDFFTLKHRLMRYLVQEKGFTTFALEASWSTGLRLNAYVLHGTGDPRQIMHEDFQSNYQIWNTREYLDLIEWMRDHNRRHGTKLQFMGDDICYTGRELFDAVTSYVRRHHPTSLARFTDLYDGLAPTIGAGAWIDSYRLGPRDQRQDAATRAQDAVDELERLEPTPDPREAAWALQHARVIAAALRMWSADFTDPLQAAQAFGYREQVMADNVLWWQRRTGHRMLVSGANGHIARSSFWAGYPKVQGTFLAERLGDHYVSVGLTFDQGSFLARTDNDASPAEVSVGPAVEGSNEHTLDQVPFTDFLLDQRAAPQPARSWLAQAHPTRSIGEFYPEPDQNVALSQSYDAIIHVSRISAAQPLS</sequence>
<feature type="transmembrane region" description="Helical" evidence="1">
    <location>
        <begin position="55"/>
        <end position="77"/>
    </location>
</feature>
<feature type="transmembrane region" description="Helical" evidence="1">
    <location>
        <begin position="188"/>
        <end position="206"/>
    </location>
</feature>
<dbReference type="GO" id="GO:0046677">
    <property type="term" value="P:response to antibiotic"/>
    <property type="evidence" value="ECO:0007669"/>
    <property type="project" value="InterPro"/>
</dbReference>
<feature type="transmembrane region" description="Helical" evidence="1">
    <location>
        <begin position="84"/>
        <end position="102"/>
    </location>
</feature>
<dbReference type="InterPro" id="IPR052036">
    <property type="entry name" value="Hydrolase/PRTase-associated"/>
</dbReference>
<dbReference type="PANTHER" id="PTHR31299:SF0">
    <property type="entry name" value="ESTERASE, PUTATIVE (AFU_ORTHOLOGUE AFUA_1G05850)-RELATED"/>
    <property type="match status" value="1"/>
</dbReference>
<dbReference type="Proteomes" id="UP000638648">
    <property type="component" value="Unassembled WGS sequence"/>
</dbReference>
<comment type="caution">
    <text evidence="2">The sequence shown here is derived from an EMBL/GenBank/DDBJ whole genome shotgun (WGS) entry which is preliminary data.</text>
</comment>
<dbReference type="Pfam" id="PF08592">
    <property type="entry name" value="Anthrone_oxy"/>
    <property type="match status" value="1"/>
</dbReference>
<proteinExistence type="predicted"/>
<dbReference type="InterPro" id="IPR007815">
    <property type="entry name" value="Emycin_Estase"/>
</dbReference>
<keyword evidence="1" id="KW-0812">Transmembrane</keyword>
<gene>
    <name evidence="2" type="ORF">HEB94_001302</name>
</gene>